<evidence type="ECO:0000313" key="1">
    <source>
        <dbReference type="EMBL" id="MBG0568200.1"/>
    </source>
</evidence>
<protein>
    <submittedName>
        <fullName evidence="1">Uncharacterized protein</fullName>
    </submittedName>
</protein>
<accession>A0A931G2I2</accession>
<dbReference type="RefSeq" id="WP_196419975.1">
    <property type="nucleotide sequence ID" value="NZ_JADQTO010000035.1"/>
</dbReference>
<sequence>MTGTPASSLHHRRFATLIRPSADHASIAAGTVRAEIRALVRRGALNRRDGAGLPARLGLQVLPYRWAVAVSVPVTALNDRYAVHAGIGQLIAALGRLRTGCLTFPTAITAPADDPAQRSLQSVTSRRVEACRGNRAA</sequence>
<gene>
    <name evidence="1" type="ORF">I4J89_42915</name>
</gene>
<evidence type="ECO:0000313" key="2">
    <source>
        <dbReference type="Proteomes" id="UP000598146"/>
    </source>
</evidence>
<organism evidence="1 2">
    <name type="scientific">Actinoplanes aureus</name>
    <dbReference type="NCBI Taxonomy" id="2792083"/>
    <lineage>
        <taxon>Bacteria</taxon>
        <taxon>Bacillati</taxon>
        <taxon>Actinomycetota</taxon>
        <taxon>Actinomycetes</taxon>
        <taxon>Micromonosporales</taxon>
        <taxon>Micromonosporaceae</taxon>
        <taxon>Actinoplanes</taxon>
    </lineage>
</organism>
<dbReference type="Proteomes" id="UP000598146">
    <property type="component" value="Unassembled WGS sequence"/>
</dbReference>
<name>A0A931G2I2_9ACTN</name>
<proteinExistence type="predicted"/>
<reference evidence="1" key="1">
    <citation type="submission" date="2020-11" db="EMBL/GenBank/DDBJ databases">
        <title>Isolation and identification of active actinomycetes.</title>
        <authorList>
            <person name="Sun X."/>
        </authorList>
    </citation>
    <scope>NUCLEOTIDE SEQUENCE</scope>
    <source>
        <strain evidence="1">NEAU-A11</strain>
    </source>
</reference>
<dbReference type="AlphaFoldDB" id="A0A931G2I2"/>
<comment type="caution">
    <text evidence="1">The sequence shown here is derived from an EMBL/GenBank/DDBJ whole genome shotgun (WGS) entry which is preliminary data.</text>
</comment>
<dbReference type="EMBL" id="JADQTO010000035">
    <property type="protein sequence ID" value="MBG0568200.1"/>
    <property type="molecule type" value="Genomic_DNA"/>
</dbReference>
<keyword evidence="2" id="KW-1185">Reference proteome</keyword>